<proteinExistence type="predicted"/>
<dbReference type="Gene3D" id="3.40.30.10">
    <property type="entry name" value="Glutaredoxin"/>
    <property type="match status" value="1"/>
</dbReference>
<name>A0AAD7HIQ8_9AGAR</name>
<dbReference type="AlphaFoldDB" id="A0AAD7HIQ8"/>
<accession>A0AAD7HIQ8</accession>
<comment type="caution">
    <text evidence="2">The sequence shown here is derived from an EMBL/GenBank/DDBJ whole genome shotgun (WGS) entry which is preliminary data.</text>
</comment>
<evidence type="ECO:0000313" key="3">
    <source>
        <dbReference type="Proteomes" id="UP001215280"/>
    </source>
</evidence>
<protein>
    <recommendedName>
        <fullName evidence="1">GST N-terminal domain-containing protein</fullName>
    </recommendedName>
</protein>
<dbReference type="InterPro" id="IPR036249">
    <property type="entry name" value="Thioredoxin-like_sf"/>
</dbReference>
<dbReference type="Proteomes" id="UP001215280">
    <property type="component" value="Unassembled WGS sequence"/>
</dbReference>
<organism evidence="2 3">
    <name type="scientific">Mycena maculata</name>
    <dbReference type="NCBI Taxonomy" id="230809"/>
    <lineage>
        <taxon>Eukaryota</taxon>
        <taxon>Fungi</taxon>
        <taxon>Dikarya</taxon>
        <taxon>Basidiomycota</taxon>
        <taxon>Agaricomycotina</taxon>
        <taxon>Agaricomycetes</taxon>
        <taxon>Agaricomycetidae</taxon>
        <taxon>Agaricales</taxon>
        <taxon>Marasmiineae</taxon>
        <taxon>Mycenaceae</taxon>
        <taxon>Mycena</taxon>
    </lineage>
</organism>
<sequence>MEVVSETMSLLLTFGGSGIKEGEVACRDHRLHISLFSQMTKTLYTFGGSIWSAAPELAIVELGYQDGLDVTTKVINLFDGENCSPSFLELNPNGTLPTLESDGRVYTNTTDVIALLVKDAPVKIRSGSASIIETIHEEQYDPNFAMFLARSDEELNAKSKGIHGVYVSRRQPALERYSQETEAAKFKAFYDEKLALNTGMSALFAGKAPADAKAGYFARSEAHFASVKTALFEVFPKFLPDNGFIGGPTPGEEDFHLAPWLTRIAATSGATSSSDALAALEVTYGAPVPAKVAAYWGAWTARVSWKKVYADSLR</sequence>
<dbReference type="PROSITE" id="PS50404">
    <property type="entry name" value="GST_NTER"/>
    <property type="match status" value="1"/>
</dbReference>
<keyword evidence="3" id="KW-1185">Reference proteome</keyword>
<dbReference type="SUPFAM" id="SSF52833">
    <property type="entry name" value="Thioredoxin-like"/>
    <property type="match status" value="1"/>
</dbReference>
<evidence type="ECO:0000259" key="1">
    <source>
        <dbReference type="PROSITE" id="PS50404"/>
    </source>
</evidence>
<dbReference type="EMBL" id="JARJLG010000273">
    <property type="protein sequence ID" value="KAJ7720974.1"/>
    <property type="molecule type" value="Genomic_DNA"/>
</dbReference>
<gene>
    <name evidence="2" type="ORF">DFH07DRAFT_858227</name>
</gene>
<reference evidence="2" key="1">
    <citation type="submission" date="2023-03" db="EMBL/GenBank/DDBJ databases">
        <title>Massive genome expansion in bonnet fungi (Mycena s.s.) driven by repeated elements and novel gene families across ecological guilds.</title>
        <authorList>
            <consortium name="Lawrence Berkeley National Laboratory"/>
            <person name="Harder C.B."/>
            <person name="Miyauchi S."/>
            <person name="Viragh M."/>
            <person name="Kuo A."/>
            <person name="Thoen E."/>
            <person name="Andreopoulos B."/>
            <person name="Lu D."/>
            <person name="Skrede I."/>
            <person name="Drula E."/>
            <person name="Henrissat B."/>
            <person name="Morin E."/>
            <person name="Kohler A."/>
            <person name="Barry K."/>
            <person name="LaButti K."/>
            <person name="Morin E."/>
            <person name="Salamov A."/>
            <person name="Lipzen A."/>
            <person name="Mereny Z."/>
            <person name="Hegedus B."/>
            <person name="Baldrian P."/>
            <person name="Stursova M."/>
            <person name="Weitz H."/>
            <person name="Taylor A."/>
            <person name="Grigoriev I.V."/>
            <person name="Nagy L.G."/>
            <person name="Martin F."/>
            <person name="Kauserud H."/>
        </authorList>
    </citation>
    <scope>NUCLEOTIDE SEQUENCE</scope>
    <source>
        <strain evidence="2">CBHHK188m</strain>
    </source>
</reference>
<dbReference type="InterPro" id="IPR004045">
    <property type="entry name" value="Glutathione_S-Trfase_N"/>
</dbReference>
<dbReference type="CDD" id="cd00570">
    <property type="entry name" value="GST_N_family"/>
    <property type="match status" value="1"/>
</dbReference>
<evidence type="ECO:0000313" key="2">
    <source>
        <dbReference type="EMBL" id="KAJ7720974.1"/>
    </source>
</evidence>
<feature type="domain" description="GST N-terminal" evidence="1">
    <location>
        <begin position="39"/>
        <end position="143"/>
    </location>
</feature>
<dbReference type="Pfam" id="PF13417">
    <property type="entry name" value="GST_N_3"/>
    <property type="match status" value="1"/>
</dbReference>